<gene>
    <name evidence="1" type="ORF">PPSIR1_36007</name>
</gene>
<reference evidence="1 2" key="1">
    <citation type="submission" date="2007-06" db="EMBL/GenBank/DDBJ databases">
        <authorList>
            <person name="Shimkets L."/>
            <person name="Ferriera S."/>
            <person name="Johnson J."/>
            <person name="Kravitz S."/>
            <person name="Beeson K."/>
            <person name="Sutton G."/>
            <person name="Rogers Y.-H."/>
            <person name="Friedman R."/>
            <person name="Frazier M."/>
            <person name="Venter J.C."/>
        </authorList>
    </citation>
    <scope>NUCLEOTIDE SEQUENCE [LARGE SCALE GENOMIC DNA]</scope>
    <source>
        <strain evidence="1 2">SIR-1</strain>
    </source>
</reference>
<keyword evidence="2" id="KW-1185">Reference proteome</keyword>
<evidence type="ECO:0000313" key="1">
    <source>
        <dbReference type="EMBL" id="EDM80170.1"/>
    </source>
</evidence>
<sequence length="150" mass="16186">MTYDPEEVLATAADYQTALERLDVEPVPSVHGDGMGTAAFYANSEAAEVFRSIDPGDPDATATFPRGSILVKENFDSAQISHGMLSVMAKFEEGYNPLGNDWFFAMVDLDGNVLDNKAGNGADVEFCRDCHSQMGADTDLVIGLEADQLR</sequence>
<dbReference type="CDD" id="cd20716">
    <property type="entry name" value="cyt_P460_fam"/>
    <property type="match status" value="1"/>
</dbReference>
<comment type="caution">
    <text evidence="1">The sequence shown here is derived from an EMBL/GenBank/DDBJ whole genome shotgun (WGS) entry which is preliminary data.</text>
</comment>
<dbReference type="OrthoDB" id="274365at2"/>
<evidence type="ECO:0000313" key="2">
    <source>
        <dbReference type="Proteomes" id="UP000005801"/>
    </source>
</evidence>
<dbReference type="InterPro" id="IPR038142">
    <property type="entry name" value="Cytochrome_P460_sp"/>
</dbReference>
<dbReference type="GO" id="GO:0003994">
    <property type="term" value="F:aconitate hydratase activity"/>
    <property type="evidence" value="ECO:0007669"/>
    <property type="project" value="UniProtKB-EC"/>
</dbReference>
<name>A6G1Y0_9BACT</name>
<dbReference type="STRING" id="391625.PPSIR1_36007"/>
<protein>
    <submittedName>
        <fullName evidence="1">Aconitate hydratase</fullName>
        <ecNumber evidence="1">4.2.1.3</ecNumber>
    </submittedName>
</protein>
<dbReference type="Proteomes" id="UP000005801">
    <property type="component" value="Unassembled WGS sequence"/>
</dbReference>
<dbReference type="EMBL" id="ABCS01000013">
    <property type="protein sequence ID" value="EDM80170.1"/>
    <property type="molecule type" value="Genomic_DNA"/>
</dbReference>
<proteinExistence type="predicted"/>
<dbReference type="RefSeq" id="WP_006970729.1">
    <property type="nucleotide sequence ID" value="NZ_ABCS01000013.1"/>
</dbReference>
<dbReference type="Gene3D" id="3.50.70.20">
    <property type="entry name" value="Cytochrome P460"/>
    <property type="match status" value="1"/>
</dbReference>
<keyword evidence="1" id="KW-0456">Lyase</keyword>
<organism evidence="1 2">
    <name type="scientific">Plesiocystis pacifica SIR-1</name>
    <dbReference type="NCBI Taxonomy" id="391625"/>
    <lineage>
        <taxon>Bacteria</taxon>
        <taxon>Pseudomonadati</taxon>
        <taxon>Myxococcota</taxon>
        <taxon>Polyangia</taxon>
        <taxon>Nannocystales</taxon>
        <taxon>Nannocystaceae</taxon>
        <taxon>Plesiocystis</taxon>
    </lineage>
</organism>
<accession>A6G1Y0</accession>
<dbReference type="EC" id="4.2.1.3" evidence="1"/>
<dbReference type="AlphaFoldDB" id="A6G1Y0"/>